<reference evidence="1 2" key="1">
    <citation type="journal article" date="2017" name="Environ. Microbiol. Rep.">
        <title>Genetic diversity of marine anaerobic ammonium-oxidizing bacteria as revealed by genomic and proteomic analyses of 'Candidatus Scalindua japonica'.</title>
        <authorList>
            <person name="Oshiki M."/>
            <person name="Mizuto K."/>
            <person name="Kimura Z."/>
            <person name="Kindaichi T."/>
            <person name="Satoh H."/>
            <person name="Okabe S."/>
        </authorList>
    </citation>
    <scope>NUCLEOTIDE SEQUENCE [LARGE SCALE GENOMIC DNA]</scope>
    <source>
        <strain evidence="2">husup-a2</strain>
    </source>
</reference>
<accession>A0A286U3A2</accession>
<keyword evidence="1" id="KW-0808">Transferase</keyword>
<keyword evidence="2" id="KW-1185">Reference proteome</keyword>
<gene>
    <name evidence="1" type="ORF">SCALIN_C35_0046</name>
</gene>
<protein>
    <submittedName>
        <fullName evidence="1">Acetyl-CoA acetyltransferase</fullName>
    </submittedName>
</protein>
<dbReference type="OrthoDB" id="9873856at2"/>
<sequence length="260" mass="29910">MKRSVSIFLVLSVISFAATLLPKYIDQNKFLRGIKSVSSEQKQEAKRGSSAYSYRNDSILPFLRREVEEIERFKDSLGSESEVDLGSQSEIVKEMILVYSEYENAMVKVFTALEFNTIKNRQDIGRFMESAKQAEVTANRVNRLNKELGTKLKEPLNRSGVPPSDTDSIMRGFYRTEDIERRGELYKMNAEVMEKAHFVLQVLEKEWGAWEYNMKKGGVYFESKRAVLEFNSTMEQIGVLVRKIKELQLTILETQSGKNG</sequence>
<name>A0A286U3A2_9BACT</name>
<organism evidence="1 2">
    <name type="scientific">Candidatus Scalindua japonica</name>
    <dbReference type="NCBI Taxonomy" id="1284222"/>
    <lineage>
        <taxon>Bacteria</taxon>
        <taxon>Pseudomonadati</taxon>
        <taxon>Planctomycetota</taxon>
        <taxon>Candidatus Brocadiia</taxon>
        <taxon>Candidatus Brocadiales</taxon>
        <taxon>Candidatus Scalinduaceae</taxon>
        <taxon>Candidatus Scalindua</taxon>
    </lineage>
</organism>
<comment type="caution">
    <text evidence="1">The sequence shown here is derived from an EMBL/GenBank/DDBJ whole genome shotgun (WGS) entry which is preliminary data.</text>
</comment>
<dbReference type="EMBL" id="BAOS01000035">
    <property type="protein sequence ID" value="GAX62607.1"/>
    <property type="molecule type" value="Genomic_DNA"/>
</dbReference>
<evidence type="ECO:0000313" key="1">
    <source>
        <dbReference type="EMBL" id="GAX62607.1"/>
    </source>
</evidence>
<dbReference type="RefSeq" id="WP_096895991.1">
    <property type="nucleotide sequence ID" value="NZ_BAOS01000035.1"/>
</dbReference>
<dbReference type="Proteomes" id="UP000218542">
    <property type="component" value="Unassembled WGS sequence"/>
</dbReference>
<dbReference type="AlphaFoldDB" id="A0A286U3A2"/>
<dbReference type="GO" id="GO:0016740">
    <property type="term" value="F:transferase activity"/>
    <property type="evidence" value="ECO:0007669"/>
    <property type="project" value="UniProtKB-KW"/>
</dbReference>
<proteinExistence type="predicted"/>
<evidence type="ECO:0000313" key="2">
    <source>
        <dbReference type="Proteomes" id="UP000218542"/>
    </source>
</evidence>